<evidence type="ECO:0000256" key="4">
    <source>
        <dbReference type="ARBA" id="ARBA00023163"/>
    </source>
</evidence>
<keyword evidence="8" id="KW-1185">Reference proteome</keyword>
<dbReference type="SUPFAM" id="SSF88659">
    <property type="entry name" value="Sigma3 and sigma4 domains of RNA polymerase sigma factors"/>
    <property type="match status" value="1"/>
</dbReference>
<dbReference type="InterPro" id="IPR013324">
    <property type="entry name" value="RNA_pol_sigma_r3/r4-like"/>
</dbReference>
<dbReference type="PANTHER" id="PTHR43133:SF51">
    <property type="entry name" value="RNA POLYMERASE SIGMA FACTOR"/>
    <property type="match status" value="1"/>
</dbReference>
<organism evidence="7 8">
    <name type="scientific">Haloferula helveola</name>
    <dbReference type="NCBI Taxonomy" id="490095"/>
    <lineage>
        <taxon>Bacteria</taxon>
        <taxon>Pseudomonadati</taxon>
        <taxon>Verrucomicrobiota</taxon>
        <taxon>Verrucomicrobiia</taxon>
        <taxon>Verrucomicrobiales</taxon>
        <taxon>Verrucomicrobiaceae</taxon>
        <taxon>Haloferula</taxon>
    </lineage>
</organism>
<protein>
    <submittedName>
        <fullName evidence="7">DNA-directed RNA polymerase sigma-70 factor</fullName>
    </submittedName>
</protein>
<evidence type="ECO:0000256" key="1">
    <source>
        <dbReference type="ARBA" id="ARBA00010641"/>
    </source>
</evidence>
<dbReference type="NCBIfam" id="TIGR02989">
    <property type="entry name" value="Sig-70_gvs1"/>
    <property type="match status" value="1"/>
</dbReference>
<dbReference type="GO" id="GO:0000428">
    <property type="term" value="C:DNA-directed RNA polymerase complex"/>
    <property type="evidence" value="ECO:0007669"/>
    <property type="project" value="UniProtKB-KW"/>
</dbReference>
<comment type="similarity">
    <text evidence="1">Belongs to the sigma-70 factor family. ECF subfamily.</text>
</comment>
<gene>
    <name evidence="7" type="ORF">HAHE_25420</name>
</gene>
<accession>A0ABN6H4R3</accession>
<evidence type="ECO:0000256" key="3">
    <source>
        <dbReference type="ARBA" id="ARBA00023082"/>
    </source>
</evidence>
<dbReference type="NCBIfam" id="TIGR02937">
    <property type="entry name" value="sigma70-ECF"/>
    <property type="match status" value="1"/>
</dbReference>
<evidence type="ECO:0000256" key="2">
    <source>
        <dbReference type="ARBA" id="ARBA00023015"/>
    </source>
</evidence>
<keyword evidence="3" id="KW-0731">Sigma factor</keyword>
<keyword evidence="2" id="KW-0805">Transcription regulation</keyword>
<dbReference type="InterPro" id="IPR014284">
    <property type="entry name" value="RNA_pol_sigma-70_dom"/>
</dbReference>
<evidence type="ECO:0000259" key="5">
    <source>
        <dbReference type="Pfam" id="PF04542"/>
    </source>
</evidence>
<name>A0ABN6H4R3_9BACT</name>
<dbReference type="Gene3D" id="1.10.10.10">
    <property type="entry name" value="Winged helix-like DNA-binding domain superfamily/Winged helix DNA-binding domain"/>
    <property type="match status" value="1"/>
</dbReference>
<evidence type="ECO:0000259" key="6">
    <source>
        <dbReference type="Pfam" id="PF08281"/>
    </source>
</evidence>
<dbReference type="InterPro" id="IPR013325">
    <property type="entry name" value="RNA_pol_sigma_r2"/>
</dbReference>
<dbReference type="RefSeq" id="WP_338684954.1">
    <property type="nucleotide sequence ID" value="NZ_AP024702.1"/>
</dbReference>
<feature type="domain" description="RNA polymerase sigma factor 70 region 4 type 2" evidence="6">
    <location>
        <begin position="112"/>
        <end position="163"/>
    </location>
</feature>
<keyword evidence="4" id="KW-0804">Transcription</keyword>
<dbReference type="PANTHER" id="PTHR43133">
    <property type="entry name" value="RNA POLYMERASE ECF-TYPE SIGMA FACTO"/>
    <property type="match status" value="1"/>
</dbReference>
<dbReference type="InterPro" id="IPR013249">
    <property type="entry name" value="RNA_pol_sigma70_r4_t2"/>
</dbReference>
<dbReference type="Pfam" id="PF04542">
    <property type="entry name" value="Sigma70_r2"/>
    <property type="match status" value="1"/>
</dbReference>
<proteinExistence type="inferred from homology"/>
<feature type="domain" description="RNA polymerase sigma-70 region 2" evidence="5">
    <location>
        <begin position="14"/>
        <end position="81"/>
    </location>
</feature>
<dbReference type="Gene3D" id="1.10.1740.10">
    <property type="match status" value="1"/>
</dbReference>
<reference evidence="7 8" key="1">
    <citation type="submission" date="2021-06" db="EMBL/GenBank/DDBJ databases">
        <title>Complete genome of Haloferula helveola possessing various polysaccharide degrading enzymes.</title>
        <authorList>
            <person name="Takami H."/>
            <person name="Huang C."/>
            <person name="Hamasaki K."/>
        </authorList>
    </citation>
    <scope>NUCLEOTIDE SEQUENCE [LARGE SCALE GENOMIC DNA]</scope>
    <source>
        <strain evidence="7 8">CN-1</strain>
    </source>
</reference>
<dbReference type="EMBL" id="AP024702">
    <property type="protein sequence ID" value="BCX48634.1"/>
    <property type="molecule type" value="Genomic_DNA"/>
</dbReference>
<dbReference type="InterPro" id="IPR039425">
    <property type="entry name" value="RNA_pol_sigma-70-like"/>
</dbReference>
<dbReference type="InterPro" id="IPR014331">
    <property type="entry name" value="RNA_pol_sigma70_ECF_RHOBA"/>
</dbReference>
<keyword evidence="7" id="KW-0240">DNA-directed RNA polymerase</keyword>
<dbReference type="SUPFAM" id="SSF88946">
    <property type="entry name" value="Sigma2 domain of RNA polymerase sigma factors"/>
    <property type="match status" value="1"/>
</dbReference>
<dbReference type="Proteomes" id="UP001374893">
    <property type="component" value="Chromosome"/>
</dbReference>
<dbReference type="InterPro" id="IPR007627">
    <property type="entry name" value="RNA_pol_sigma70_r2"/>
</dbReference>
<dbReference type="InterPro" id="IPR036388">
    <property type="entry name" value="WH-like_DNA-bd_sf"/>
</dbReference>
<evidence type="ECO:0000313" key="7">
    <source>
        <dbReference type="EMBL" id="BCX48634.1"/>
    </source>
</evidence>
<dbReference type="Pfam" id="PF08281">
    <property type="entry name" value="Sigma70_r4_2"/>
    <property type="match status" value="1"/>
</dbReference>
<evidence type="ECO:0000313" key="8">
    <source>
        <dbReference type="Proteomes" id="UP001374893"/>
    </source>
</evidence>
<sequence length="179" mass="20704">MARSEDFDESLVQLIAEHQTALRGFVMAMMPGSPDVDDVVQEVNALVWRKRGEFVPGTNFKAWMLTVARFQVLNAWRRQKNRKESHVPEEVLNRLVDQGIESAAKRDQPRKEVLWECIDGLRPVDRALILSRYFDGRKVKELAAEVGRSAESVKVSLHRIRTLLAMCVRRRLHLREECP</sequence>